<accession>A0A9X3XWD0</accession>
<proteinExistence type="predicted"/>
<protein>
    <submittedName>
        <fullName evidence="2">Uncharacterized protein</fullName>
    </submittedName>
</protein>
<evidence type="ECO:0000313" key="3">
    <source>
        <dbReference type="Proteomes" id="UP001141166"/>
    </source>
</evidence>
<feature type="transmembrane region" description="Helical" evidence="1">
    <location>
        <begin position="7"/>
        <end position="25"/>
    </location>
</feature>
<organism evidence="2 3">
    <name type="scientific">Enterococcus faecium</name>
    <name type="common">Streptococcus faecium</name>
    <dbReference type="NCBI Taxonomy" id="1352"/>
    <lineage>
        <taxon>Bacteria</taxon>
        <taxon>Bacillati</taxon>
        <taxon>Bacillota</taxon>
        <taxon>Bacilli</taxon>
        <taxon>Lactobacillales</taxon>
        <taxon>Enterococcaceae</taxon>
        <taxon>Enterococcus</taxon>
    </lineage>
</organism>
<name>A0A9X3XWD0_ENTFC</name>
<evidence type="ECO:0000256" key="1">
    <source>
        <dbReference type="SAM" id="Phobius"/>
    </source>
</evidence>
<keyword evidence="1" id="KW-0812">Transmembrane</keyword>
<dbReference type="EMBL" id="JAMWMK010000012">
    <property type="protein sequence ID" value="MDC4248063.1"/>
    <property type="molecule type" value="Genomic_DNA"/>
</dbReference>
<sequence length="211" mass="24114">MNLGKKIVFVSIGFLIGVVATIYLIDPLIQDKKEANQVQQIETLKKEIKTKESTVRLKEEDEKNRYEGLPNDTRTERELEAIQAVVSDFLTLYYQTTIENVDQHLAEIKKLTIDNNSENYRPGWLTQHASNVLIQEVVSGNYYTDLHAIEGKASVMAFLSLQAKIGNGDIFPEQFLNRIELKKDEQNVWKVTGFQYTATSNDSVSVEDFYS</sequence>
<reference evidence="2" key="1">
    <citation type="submission" date="2022-05" db="EMBL/GenBank/DDBJ databases">
        <title>Draft genome sequences of Clostridium perfringens strains isolated from Peru.</title>
        <authorList>
            <person name="Hurtado R."/>
            <person name="Lima L."/>
            <person name="Sousa T."/>
            <person name="Jaiswal A.K."/>
            <person name="Tiwari S."/>
            <person name="Maturrano L."/>
            <person name="Brenig B."/>
            <person name="Azevedo V."/>
        </authorList>
    </citation>
    <scope>NUCLEOTIDE SEQUENCE</scope>
    <source>
        <strain evidence="2">CP4</strain>
    </source>
</reference>
<evidence type="ECO:0000313" key="2">
    <source>
        <dbReference type="EMBL" id="MDC4248063.1"/>
    </source>
</evidence>
<dbReference type="RefSeq" id="WP_272471385.1">
    <property type="nucleotide sequence ID" value="NZ_JAMWMK010000012.1"/>
</dbReference>
<dbReference type="Proteomes" id="UP001141166">
    <property type="component" value="Unassembled WGS sequence"/>
</dbReference>
<keyword evidence="1" id="KW-1133">Transmembrane helix</keyword>
<keyword evidence="1" id="KW-0472">Membrane</keyword>
<comment type="caution">
    <text evidence="2">The sequence shown here is derived from an EMBL/GenBank/DDBJ whole genome shotgun (WGS) entry which is preliminary data.</text>
</comment>
<dbReference type="AlphaFoldDB" id="A0A9X3XWD0"/>
<gene>
    <name evidence="2" type="ORF">M3X98_08335</name>
</gene>